<dbReference type="EMBL" id="PXOQ01000007">
    <property type="protein sequence ID" value="PSG90473.1"/>
    <property type="molecule type" value="Genomic_DNA"/>
</dbReference>
<evidence type="ECO:0000259" key="1">
    <source>
        <dbReference type="Pfam" id="PF22818"/>
    </source>
</evidence>
<accession>A0A2T1NDF2</accession>
<dbReference type="InterPro" id="IPR054545">
    <property type="entry name" value="ApeI-like"/>
</dbReference>
<dbReference type="OrthoDB" id="9772788at2"/>
<dbReference type="AlphaFoldDB" id="A0A2T1NDF2"/>
<dbReference type="Proteomes" id="UP000238426">
    <property type="component" value="Unassembled WGS sequence"/>
</dbReference>
<comment type="caution">
    <text evidence="2">The sequence shown here is derived from an EMBL/GenBank/DDBJ whole genome shotgun (WGS) entry which is preliminary data.</text>
</comment>
<dbReference type="SUPFAM" id="SSF54637">
    <property type="entry name" value="Thioesterase/thiol ester dehydrase-isomerase"/>
    <property type="match status" value="1"/>
</dbReference>
<proteinExistence type="predicted"/>
<evidence type="ECO:0000313" key="3">
    <source>
        <dbReference type="Proteomes" id="UP000238426"/>
    </source>
</evidence>
<name>A0A2T1NDF2_9FLAO</name>
<keyword evidence="3" id="KW-1185">Reference proteome</keyword>
<protein>
    <submittedName>
        <fullName evidence="2">3-hydroxyacyl-ACP dehydratase</fullName>
    </submittedName>
</protein>
<sequence length="125" mass="14060">MALLEDFYNLNALSFEGESCLNFSIQINASHEIFNGHFPKFKVTPGVVMLQIVKNVLEQELHCKLQLQQVSQLKFLSVVEPDKNSELNFEVSLTAETNKTSTKILVSVPDNTTVLKCNAIFVKKT</sequence>
<evidence type="ECO:0000313" key="2">
    <source>
        <dbReference type="EMBL" id="PSG90473.1"/>
    </source>
</evidence>
<reference evidence="2 3" key="1">
    <citation type="submission" date="2018-03" db="EMBL/GenBank/DDBJ databases">
        <title>Mesoflavibacter sp. HG37 and Mesoflavibacter sp. HG96 sp.nov., two marine bacteria isolated from seawater of Western Pacific Ocean.</title>
        <authorList>
            <person name="Cheng H."/>
            <person name="Wu Y.-H."/>
            <person name="Guo L.-L."/>
            <person name="Xu X.-W."/>
        </authorList>
    </citation>
    <scope>NUCLEOTIDE SEQUENCE [LARGE SCALE GENOMIC DNA]</scope>
    <source>
        <strain evidence="2 3">KCTC 32269</strain>
    </source>
</reference>
<gene>
    <name evidence="2" type="ORF">C7H52_04100</name>
</gene>
<dbReference type="Gene3D" id="3.10.129.10">
    <property type="entry name" value="Hotdog Thioesterase"/>
    <property type="match status" value="1"/>
</dbReference>
<feature type="domain" description="ApeI dehydratase-like" evidence="1">
    <location>
        <begin position="18"/>
        <end position="94"/>
    </location>
</feature>
<dbReference type="RefSeq" id="WP_106462614.1">
    <property type="nucleotide sequence ID" value="NZ_PXOQ01000007.1"/>
</dbReference>
<dbReference type="Pfam" id="PF22818">
    <property type="entry name" value="ApeI-like"/>
    <property type="match status" value="1"/>
</dbReference>
<organism evidence="2 3">
    <name type="scientific">Aurantibacter aestuarii</name>
    <dbReference type="NCBI Taxonomy" id="1266046"/>
    <lineage>
        <taxon>Bacteria</taxon>
        <taxon>Pseudomonadati</taxon>
        <taxon>Bacteroidota</taxon>
        <taxon>Flavobacteriia</taxon>
        <taxon>Flavobacteriales</taxon>
        <taxon>Flavobacteriaceae</taxon>
        <taxon>Aurantibacter</taxon>
    </lineage>
</organism>
<dbReference type="InterPro" id="IPR029069">
    <property type="entry name" value="HotDog_dom_sf"/>
</dbReference>